<dbReference type="Proteomes" id="UP000183454">
    <property type="component" value="Unassembled WGS sequence"/>
</dbReference>
<keyword evidence="2" id="KW-0378">Hydrolase</keyword>
<protein>
    <submittedName>
        <fullName evidence="2">ATP-dependent DNA helicase RecG</fullName>
    </submittedName>
</protein>
<dbReference type="InterPro" id="IPR038461">
    <property type="entry name" value="Schlafen_AlbA_2_dom_sf"/>
</dbReference>
<dbReference type="RefSeq" id="WP_211752263.1">
    <property type="nucleotide sequence ID" value="NZ_FNNH01000009.1"/>
</dbReference>
<dbReference type="EMBL" id="FNNH01000009">
    <property type="protein sequence ID" value="SDW37021.1"/>
    <property type="molecule type" value="Genomic_DNA"/>
</dbReference>
<evidence type="ECO:0000313" key="3">
    <source>
        <dbReference type="Proteomes" id="UP000183454"/>
    </source>
</evidence>
<accession>A0A1H2SZI4</accession>
<evidence type="ECO:0000259" key="1">
    <source>
        <dbReference type="Pfam" id="PF04326"/>
    </source>
</evidence>
<dbReference type="InterPro" id="IPR007421">
    <property type="entry name" value="Schlafen_AlbA_2_dom"/>
</dbReference>
<reference evidence="2 3" key="1">
    <citation type="submission" date="2016-10" db="EMBL/GenBank/DDBJ databases">
        <authorList>
            <person name="de Groot N.N."/>
        </authorList>
    </citation>
    <scope>NUCLEOTIDE SEQUENCE [LARGE SCALE GENOMIC DNA]</scope>
    <source>
        <strain evidence="2 3">Nm110</strain>
    </source>
</reference>
<organism evidence="2 3">
    <name type="scientific">Nitrosomonas communis</name>
    <dbReference type="NCBI Taxonomy" id="44574"/>
    <lineage>
        <taxon>Bacteria</taxon>
        <taxon>Pseudomonadati</taxon>
        <taxon>Pseudomonadota</taxon>
        <taxon>Betaproteobacteria</taxon>
        <taxon>Nitrosomonadales</taxon>
        <taxon>Nitrosomonadaceae</taxon>
        <taxon>Nitrosomonas</taxon>
    </lineage>
</organism>
<gene>
    <name evidence="2" type="ORF">SAMN05421882_100920</name>
</gene>
<keyword evidence="2" id="KW-0347">Helicase</keyword>
<feature type="domain" description="Schlafen AlbA-2" evidence="1">
    <location>
        <begin position="23"/>
        <end position="144"/>
    </location>
</feature>
<keyword evidence="2" id="KW-0067">ATP-binding</keyword>
<dbReference type="GO" id="GO:0004386">
    <property type="term" value="F:helicase activity"/>
    <property type="evidence" value="ECO:0007669"/>
    <property type="project" value="UniProtKB-KW"/>
</dbReference>
<dbReference type="Pfam" id="PF04326">
    <property type="entry name" value="SLFN_AlbA_2"/>
    <property type="match status" value="1"/>
</dbReference>
<dbReference type="PANTHER" id="PTHR30595:SF6">
    <property type="entry name" value="SCHLAFEN ALBA-2 DOMAIN-CONTAINING PROTEIN"/>
    <property type="match status" value="1"/>
</dbReference>
<proteinExistence type="predicted"/>
<dbReference type="AlphaFoldDB" id="A0A1H2SZI4"/>
<keyword evidence="2" id="KW-0547">Nucleotide-binding</keyword>
<name>A0A1H2SZI4_9PROT</name>
<dbReference type="Gene3D" id="3.30.950.30">
    <property type="entry name" value="Schlafen, AAA domain"/>
    <property type="match status" value="1"/>
</dbReference>
<sequence length="297" mass="32846">MRTVADIVALLSELEHSVADELEDQDLDFKQWNTQSRDKAIKTLVQMAVCMANGGGGTVVFGVAEHLVGRAQAILGVPPEIDTNLLKKAVYDQTDPKITPAFEELTVPEGTGWLLIMQIYPGMPPYTDSAGRGNIRIGKDCQPLTGTLRRKIAVETGETDVTAQIIDIDLSKIISPAAMDHLRAMAKEQNAPEELLAMNNQQLLQALSVLPNGKVSKATILLGGSEAAIRQYIPSHHWIFLHMTSDTQYDIREDKVSAIPLSISRFEDLLLPFNPITTIEHGFYHFEYRHLSGHRVP</sequence>
<evidence type="ECO:0000313" key="2">
    <source>
        <dbReference type="EMBL" id="SDW37021.1"/>
    </source>
</evidence>
<dbReference type="PANTHER" id="PTHR30595">
    <property type="entry name" value="GLPR-RELATED TRANSCRIPTIONAL REPRESSOR"/>
    <property type="match status" value="1"/>
</dbReference>